<dbReference type="InterPro" id="IPR000742">
    <property type="entry name" value="EGF"/>
</dbReference>
<evidence type="ECO:0000259" key="8">
    <source>
        <dbReference type="PROSITE" id="PS50026"/>
    </source>
</evidence>
<keyword evidence="3" id="KW-0677">Repeat</keyword>
<feature type="signal peptide" evidence="7">
    <location>
        <begin position="1"/>
        <end position="17"/>
    </location>
</feature>
<evidence type="ECO:0000313" key="10">
    <source>
        <dbReference type="Proteomes" id="UP000596742"/>
    </source>
</evidence>
<dbReference type="GO" id="GO:0005509">
    <property type="term" value="F:calcium ion binding"/>
    <property type="evidence" value="ECO:0007669"/>
    <property type="project" value="InterPro"/>
</dbReference>
<dbReference type="AlphaFoldDB" id="A0A8B6C837"/>
<evidence type="ECO:0000256" key="5">
    <source>
        <dbReference type="ARBA" id="ARBA00023180"/>
    </source>
</evidence>
<dbReference type="SUPFAM" id="SSF57196">
    <property type="entry name" value="EGF/Laminin"/>
    <property type="match status" value="1"/>
</dbReference>
<comment type="caution">
    <text evidence="9">The sequence shown here is derived from an EMBL/GenBank/DDBJ whole genome shotgun (WGS) entry which is preliminary data.</text>
</comment>
<dbReference type="FunFam" id="2.10.25.10:FF:000012">
    <property type="entry name" value="Delta-like protein"/>
    <property type="match status" value="1"/>
</dbReference>
<name>A0A8B6C837_MYTGA</name>
<dbReference type="SMART" id="SM00179">
    <property type="entry name" value="EGF_CA"/>
    <property type="match status" value="1"/>
</dbReference>
<evidence type="ECO:0000256" key="7">
    <source>
        <dbReference type="SAM" id="SignalP"/>
    </source>
</evidence>
<keyword evidence="2 7" id="KW-0732">Signal</keyword>
<evidence type="ECO:0000256" key="3">
    <source>
        <dbReference type="ARBA" id="ARBA00022737"/>
    </source>
</evidence>
<evidence type="ECO:0000313" key="9">
    <source>
        <dbReference type="EMBL" id="VDI00739.1"/>
    </source>
</evidence>
<organism evidence="9 10">
    <name type="scientific">Mytilus galloprovincialis</name>
    <name type="common">Mediterranean mussel</name>
    <dbReference type="NCBI Taxonomy" id="29158"/>
    <lineage>
        <taxon>Eukaryota</taxon>
        <taxon>Metazoa</taxon>
        <taxon>Spiralia</taxon>
        <taxon>Lophotrochozoa</taxon>
        <taxon>Mollusca</taxon>
        <taxon>Bivalvia</taxon>
        <taxon>Autobranchia</taxon>
        <taxon>Pteriomorphia</taxon>
        <taxon>Mytilida</taxon>
        <taxon>Mytiloidea</taxon>
        <taxon>Mytilidae</taxon>
        <taxon>Mytilinae</taxon>
        <taxon>Mytilus</taxon>
    </lineage>
</organism>
<feature type="domain" description="EGF-like" evidence="8">
    <location>
        <begin position="102"/>
        <end position="138"/>
    </location>
</feature>
<dbReference type="Proteomes" id="UP000596742">
    <property type="component" value="Unassembled WGS sequence"/>
</dbReference>
<proteinExistence type="predicted"/>
<keyword evidence="4 6" id="KW-1015">Disulfide bond</keyword>
<evidence type="ECO:0000256" key="6">
    <source>
        <dbReference type="PROSITE-ProRule" id="PRU00076"/>
    </source>
</evidence>
<dbReference type="Pfam" id="PF00008">
    <property type="entry name" value="EGF"/>
    <property type="match status" value="1"/>
</dbReference>
<dbReference type="CDD" id="cd00054">
    <property type="entry name" value="EGF_CA"/>
    <property type="match status" value="1"/>
</dbReference>
<evidence type="ECO:0000256" key="1">
    <source>
        <dbReference type="ARBA" id="ARBA00022536"/>
    </source>
</evidence>
<keyword evidence="1 6" id="KW-0245">EGF-like domain</keyword>
<reference evidence="9" key="1">
    <citation type="submission" date="2018-11" db="EMBL/GenBank/DDBJ databases">
        <authorList>
            <person name="Alioto T."/>
            <person name="Alioto T."/>
        </authorList>
    </citation>
    <scope>NUCLEOTIDE SEQUENCE</scope>
</reference>
<dbReference type="Gene3D" id="2.10.25.10">
    <property type="entry name" value="Laminin"/>
    <property type="match status" value="1"/>
</dbReference>
<dbReference type="PROSITE" id="PS51257">
    <property type="entry name" value="PROKAR_LIPOPROTEIN"/>
    <property type="match status" value="1"/>
</dbReference>
<accession>A0A8B6C837</accession>
<dbReference type="InterPro" id="IPR001881">
    <property type="entry name" value="EGF-like_Ca-bd_dom"/>
</dbReference>
<protein>
    <recommendedName>
        <fullName evidence="8">EGF-like domain-containing protein</fullName>
    </recommendedName>
</protein>
<evidence type="ECO:0000256" key="2">
    <source>
        <dbReference type="ARBA" id="ARBA00022729"/>
    </source>
</evidence>
<dbReference type="SMART" id="SM00181">
    <property type="entry name" value="EGF"/>
    <property type="match status" value="1"/>
</dbReference>
<dbReference type="InterPro" id="IPR000152">
    <property type="entry name" value="EGF-type_Asp/Asn_hydroxyl_site"/>
</dbReference>
<dbReference type="PROSITE" id="PS50026">
    <property type="entry name" value="EGF_3"/>
    <property type="match status" value="1"/>
</dbReference>
<dbReference type="OrthoDB" id="7726766at2759"/>
<dbReference type="PROSITE" id="PS00022">
    <property type="entry name" value="EGF_1"/>
    <property type="match status" value="1"/>
</dbReference>
<evidence type="ECO:0000256" key="4">
    <source>
        <dbReference type="ARBA" id="ARBA00023157"/>
    </source>
</evidence>
<feature type="disulfide bond" evidence="6">
    <location>
        <begin position="128"/>
        <end position="137"/>
    </location>
</feature>
<dbReference type="PROSITE" id="PS00010">
    <property type="entry name" value="ASX_HYDROXYL"/>
    <property type="match status" value="1"/>
</dbReference>
<dbReference type="EMBL" id="UYJE01001268">
    <property type="protein sequence ID" value="VDI00739.1"/>
    <property type="molecule type" value="Genomic_DNA"/>
</dbReference>
<feature type="chain" id="PRO_5032843412" description="EGF-like domain-containing protein" evidence="7">
    <location>
        <begin position="18"/>
        <end position="219"/>
    </location>
</feature>
<gene>
    <name evidence="9" type="ORF">MGAL_10B015463</name>
</gene>
<keyword evidence="10" id="KW-1185">Reference proteome</keyword>
<sequence>MKHVLLFLCIFWIGCSCKNIPCYYEPINELECIEFIKFPEEHYGCSYTNKSLVFTGSSKLIGKELWIQVQKNQETFYVRRQDGACKDKCCDTFNRVDRAHHHEDHCVSQPCVNGGTCHNEEHDFMCTCKPGFYGTHCHHYETYHYISYGQQSSKQLKLTSDKRNAIYCSPDLRLITIKKRNSEKDTKLQKQNTNAITQRAFTFDTQYEPFMLLIAYILC</sequence>
<keyword evidence="5" id="KW-0325">Glycoprotein</keyword>
<dbReference type="PROSITE" id="PS01186">
    <property type="entry name" value="EGF_2"/>
    <property type="match status" value="1"/>
</dbReference>
<comment type="caution">
    <text evidence="6">Lacks conserved residue(s) required for the propagation of feature annotation.</text>
</comment>